<evidence type="ECO:0000313" key="2">
    <source>
        <dbReference type="Proteomes" id="UP000257323"/>
    </source>
</evidence>
<comment type="caution">
    <text evidence="1">The sequence shown here is derived from an EMBL/GenBank/DDBJ whole genome shotgun (WGS) entry which is preliminary data.</text>
</comment>
<sequence>MTEIKKTRLVLLVMLGFFCLAVSARADWKSEINELLKNREYEPALNLLETTLSGLDQAEKQDALALLPFLYFKNNLPAEEKKALIDYFEEFGDAQPLLSFLDFSVFNQALEYWGRWREDFPLVSNLNFLLPASSEDRTIPGVLRLGFDLSADAYYKIQVEGNPLEGGLWTKGAHLIELPLPFYFDQSYSLNVDLYLKTRSITIRKRIVLELGIEKRNVKNRELLVQRQESPPIKNVEGEVAFYIGDTLIYKATKYLQKQIPVKVYIPPPNPPGTKPYLAPDKDQPYFRGVSILDAISAIAGAIKDWKKKPPAKMPASFVKRPEISFSFTSLENQEIRTDVSIKLRPVKAEPLPY</sequence>
<gene>
    <name evidence="1" type="ORF">OP8BY_1522</name>
</gene>
<dbReference type="AlphaFoldDB" id="A0A3E2BJA3"/>
<name>A0A3E2BJA3_9BACT</name>
<reference evidence="1 2" key="1">
    <citation type="submission" date="2018-08" db="EMBL/GenBank/DDBJ databases">
        <title>Genome analysis of the thermophilic bacterium of the candidate phylum Aminicenantes from deep subsurface aquifer revealed its physiology and ecological role.</title>
        <authorList>
            <person name="Kadnikov V.V."/>
            <person name="Mardanov A.V."/>
            <person name="Beletsky A.V."/>
            <person name="Karnachuk O.V."/>
            <person name="Ravin N.V."/>
        </authorList>
    </citation>
    <scope>NUCLEOTIDE SEQUENCE [LARGE SCALE GENOMIC DNA]</scope>
    <source>
        <strain evidence="1">BY38</strain>
    </source>
</reference>
<protein>
    <submittedName>
        <fullName evidence="1">Uncharacterized protein</fullName>
    </submittedName>
</protein>
<accession>A0A3E2BJA3</accession>
<evidence type="ECO:0000313" key="1">
    <source>
        <dbReference type="EMBL" id="RFT14829.1"/>
    </source>
</evidence>
<dbReference type="EMBL" id="QUAH01000018">
    <property type="protein sequence ID" value="RFT14829.1"/>
    <property type="molecule type" value="Genomic_DNA"/>
</dbReference>
<organism evidence="1 2">
    <name type="scientific">Candidatus Saccharicenans subterraneus</name>
    <dbReference type="NCBI Taxonomy" id="2508984"/>
    <lineage>
        <taxon>Bacteria</taxon>
        <taxon>Candidatus Aminicenantota</taxon>
        <taxon>Candidatus Aminicenantia</taxon>
        <taxon>Candidatus Aminicenantales</taxon>
        <taxon>Candidatus Saccharicenantaceae</taxon>
        <taxon>Candidatus Saccharicenans</taxon>
    </lineage>
</organism>
<dbReference type="Proteomes" id="UP000257323">
    <property type="component" value="Unassembled WGS sequence"/>
</dbReference>
<proteinExistence type="predicted"/>